<proteinExistence type="predicted"/>
<sequence>MANQLNHYSLLHKVFTSHPKNKYLNRVALPISKILCFTPIFILPFLTNKLNLLNRLTAYLNERLPILFDKWVSKKVKDEDIVLVWAWAGLSTIKAAKKRGKVAILEECGSCNRHQNEILAEEYDRLQLRFEKPNSKFIIDRELKEAEMADYILCPSEYVAKSFIKYGLNRDKIKVIPYGVNLEIFKPTPCIKSDFTIIFVGSIGVRKGLIYLFKALEILKFKYPINCLIIGTVDSEFKEIFNLYKHLIYHIKSVNHKELIHYYNSASVFILPSLDEGMAYVQLEAMACGLPVICTPNSGCESIITNGIEGFIIPIKDSNELVKNVEKLYLDKDLLNMMGKNAYLKAQSFSWNAYGKKLVDFLNRV</sequence>
<dbReference type="InterPro" id="IPR001296">
    <property type="entry name" value="Glyco_trans_1"/>
</dbReference>
<reference evidence="5" key="1">
    <citation type="journal article" date="2019" name="Int. J. Syst. Evol. Microbiol.">
        <title>The Global Catalogue of Microorganisms (GCM) 10K type strain sequencing project: providing services to taxonomists for standard genome sequencing and annotation.</title>
        <authorList>
            <consortium name="The Broad Institute Genomics Platform"/>
            <consortium name="The Broad Institute Genome Sequencing Center for Infectious Disease"/>
            <person name="Wu L."/>
            <person name="Ma J."/>
        </authorList>
    </citation>
    <scope>NUCLEOTIDE SEQUENCE [LARGE SCALE GENOMIC DNA]</scope>
    <source>
        <strain evidence="5">CCM 8691</strain>
    </source>
</reference>
<evidence type="ECO:0000313" key="5">
    <source>
        <dbReference type="Proteomes" id="UP001595789"/>
    </source>
</evidence>
<evidence type="ECO:0000313" key="4">
    <source>
        <dbReference type="EMBL" id="MFC4211317.1"/>
    </source>
</evidence>
<dbReference type="Pfam" id="PF13439">
    <property type="entry name" value="Glyco_transf_4"/>
    <property type="match status" value="1"/>
</dbReference>
<dbReference type="InterPro" id="IPR050194">
    <property type="entry name" value="Glycosyltransferase_grp1"/>
</dbReference>
<dbReference type="Proteomes" id="UP001595789">
    <property type="component" value="Unassembled WGS sequence"/>
</dbReference>
<dbReference type="Pfam" id="PF00534">
    <property type="entry name" value="Glycos_transf_1"/>
    <property type="match status" value="1"/>
</dbReference>
<dbReference type="Gene3D" id="3.40.50.2000">
    <property type="entry name" value="Glycogen Phosphorylase B"/>
    <property type="match status" value="2"/>
</dbReference>
<evidence type="ECO:0000256" key="1">
    <source>
        <dbReference type="SAM" id="Phobius"/>
    </source>
</evidence>
<dbReference type="InterPro" id="IPR028098">
    <property type="entry name" value="Glyco_trans_4-like_N"/>
</dbReference>
<gene>
    <name evidence="4" type="ORF">ACFOWA_09005</name>
</gene>
<feature type="transmembrane region" description="Helical" evidence="1">
    <location>
        <begin position="27"/>
        <end position="46"/>
    </location>
</feature>
<dbReference type="EC" id="2.4.-.-" evidence="4"/>
<keyword evidence="4" id="KW-0808">Transferase</keyword>
<feature type="domain" description="Glycosyl transferase family 1" evidence="2">
    <location>
        <begin position="186"/>
        <end position="343"/>
    </location>
</feature>
<comment type="caution">
    <text evidence="4">The sequence shown here is derived from an EMBL/GenBank/DDBJ whole genome shotgun (WGS) entry which is preliminary data.</text>
</comment>
<keyword evidence="1" id="KW-1133">Transmembrane helix</keyword>
<dbReference type="GO" id="GO:0016757">
    <property type="term" value="F:glycosyltransferase activity"/>
    <property type="evidence" value="ECO:0007669"/>
    <property type="project" value="UniProtKB-KW"/>
</dbReference>
<dbReference type="EMBL" id="JBHSBW010000009">
    <property type="protein sequence ID" value="MFC4211317.1"/>
    <property type="molecule type" value="Genomic_DNA"/>
</dbReference>
<keyword evidence="4" id="KW-0328">Glycosyltransferase</keyword>
<keyword evidence="1" id="KW-0812">Transmembrane</keyword>
<feature type="domain" description="Glycosyltransferase subfamily 4-like N-terminal" evidence="3">
    <location>
        <begin position="125"/>
        <end position="183"/>
    </location>
</feature>
<accession>A0ABV8PAQ9</accession>
<name>A0ABV8PAQ9_9SPHI</name>
<organism evidence="4 5">
    <name type="scientific">Pedobacter lithocola</name>
    <dbReference type="NCBI Taxonomy" id="1908239"/>
    <lineage>
        <taxon>Bacteria</taxon>
        <taxon>Pseudomonadati</taxon>
        <taxon>Bacteroidota</taxon>
        <taxon>Sphingobacteriia</taxon>
        <taxon>Sphingobacteriales</taxon>
        <taxon>Sphingobacteriaceae</taxon>
        <taxon>Pedobacter</taxon>
    </lineage>
</organism>
<evidence type="ECO:0000259" key="3">
    <source>
        <dbReference type="Pfam" id="PF13439"/>
    </source>
</evidence>
<dbReference type="PANTHER" id="PTHR45947">
    <property type="entry name" value="SULFOQUINOVOSYL TRANSFERASE SQD2"/>
    <property type="match status" value="1"/>
</dbReference>
<keyword evidence="5" id="KW-1185">Reference proteome</keyword>
<keyword evidence="1" id="KW-0472">Membrane</keyword>
<protein>
    <submittedName>
        <fullName evidence="4">Glycosyltransferase family 4 protein</fullName>
        <ecNumber evidence="4">2.4.-.-</ecNumber>
    </submittedName>
</protein>
<dbReference type="CDD" id="cd03801">
    <property type="entry name" value="GT4_PimA-like"/>
    <property type="match status" value="1"/>
</dbReference>
<dbReference type="SUPFAM" id="SSF53756">
    <property type="entry name" value="UDP-Glycosyltransferase/glycogen phosphorylase"/>
    <property type="match status" value="1"/>
</dbReference>
<evidence type="ECO:0000259" key="2">
    <source>
        <dbReference type="Pfam" id="PF00534"/>
    </source>
</evidence>
<dbReference type="PANTHER" id="PTHR45947:SF3">
    <property type="entry name" value="SULFOQUINOVOSYL TRANSFERASE SQD2"/>
    <property type="match status" value="1"/>
</dbReference>